<evidence type="ECO:0000256" key="4">
    <source>
        <dbReference type="ARBA" id="ARBA00023157"/>
    </source>
</evidence>
<dbReference type="EMBL" id="ABEU02000025">
    <property type="protein sequence ID" value="PNR27408.1"/>
    <property type="molecule type" value="Genomic_DNA"/>
</dbReference>
<protein>
    <submittedName>
        <fullName evidence="6 7">Uncharacterized protein</fullName>
    </submittedName>
</protein>
<dbReference type="GO" id="GO:0005179">
    <property type="term" value="F:hormone activity"/>
    <property type="evidence" value="ECO:0007669"/>
    <property type="project" value="UniProtKB-KW"/>
</dbReference>
<reference evidence="7" key="3">
    <citation type="submission" date="2020-12" db="UniProtKB">
        <authorList>
            <consortium name="EnsemblPlants"/>
        </authorList>
    </citation>
    <scope>IDENTIFICATION</scope>
</reference>
<evidence type="ECO:0000256" key="1">
    <source>
        <dbReference type="ARBA" id="ARBA00009178"/>
    </source>
</evidence>
<reference evidence="6 8" key="1">
    <citation type="journal article" date="2008" name="Science">
        <title>The Physcomitrella genome reveals evolutionary insights into the conquest of land by plants.</title>
        <authorList>
            <person name="Rensing S."/>
            <person name="Lang D."/>
            <person name="Zimmer A."/>
            <person name="Terry A."/>
            <person name="Salamov A."/>
            <person name="Shapiro H."/>
            <person name="Nishiyama T."/>
            <person name="Perroud P.-F."/>
            <person name="Lindquist E."/>
            <person name="Kamisugi Y."/>
            <person name="Tanahashi T."/>
            <person name="Sakakibara K."/>
            <person name="Fujita T."/>
            <person name="Oishi K."/>
            <person name="Shin-I T."/>
            <person name="Kuroki Y."/>
            <person name="Toyoda A."/>
            <person name="Suzuki Y."/>
            <person name="Hashimoto A."/>
            <person name="Yamaguchi K."/>
            <person name="Sugano A."/>
            <person name="Kohara Y."/>
            <person name="Fujiyama A."/>
            <person name="Anterola A."/>
            <person name="Aoki S."/>
            <person name="Ashton N."/>
            <person name="Barbazuk W.B."/>
            <person name="Barker E."/>
            <person name="Bennetzen J."/>
            <person name="Bezanilla M."/>
            <person name="Blankenship R."/>
            <person name="Cho S.H."/>
            <person name="Dutcher S."/>
            <person name="Estelle M."/>
            <person name="Fawcett J.A."/>
            <person name="Gundlach H."/>
            <person name="Hanada K."/>
            <person name="Heyl A."/>
            <person name="Hicks K.A."/>
            <person name="Hugh J."/>
            <person name="Lohr M."/>
            <person name="Mayer K."/>
            <person name="Melkozernov A."/>
            <person name="Murata T."/>
            <person name="Nelson D."/>
            <person name="Pils B."/>
            <person name="Prigge M."/>
            <person name="Reiss B."/>
            <person name="Renner T."/>
            <person name="Rombauts S."/>
            <person name="Rushton P."/>
            <person name="Sanderfoot A."/>
            <person name="Schween G."/>
            <person name="Shiu S.-H."/>
            <person name="Stueber K."/>
            <person name="Theodoulou F.L."/>
            <person name="Tu H."/>
            <person name="Van de Peer Y."/>
            <person name="Verrier P.J."/>
            <person name="Waters E."/>
            <person name="Wood A."/>
            <person name="Yang L."/>
            <person name="Cove D."/>
            <person name="Cuming A."/>
            <person name="Hasebe M."/>
            <person name="Lucas S."/>
            <person name="Mishler D.B."/>
            <person name="Reski R."/>
            <person name="Grigoriev I."/>
            <person name="Quatrano R.S."/>
            <person name="Boore J.L."/>
        </authorList>
    </citation>
    <scope>NUCLEOTIDE SEQUENCE [LARGE SCALE GENOMIC DNA]</scope>
    <source>
        <strain evidence="7 8">cv. Gransden 2004</strain>
    </source>
</reference>
<proteinExistence type="inferred from homology"/>
<dbReference type="KEGG" id="ppp:112277114"/>
<keyword evidence="2" id="KW-0372">Hormone</keyword>
<dbReference type="AlphaFoldDB" id="A0A2K1IDQ3"/>
<dbReference type="EnsemblPlants" id="Pp3c25_4180V3.2">
    <property type="protein sequence ID" value="PAC:32979779.CDS.1"/>
    <property type="gene ID" value="Pp3c25_4180"/>
</dbReference>
<keyword evidence="8" id="KW-1185">Reference proteome</keyword>
<evidence type="ECO:0000313" key="7">
    <source>
        <dbReference type="EnsemblPlants" id="PAC:32979778.CDS.1"/>
    </source>
</evidence>
<dbReference type="STRING" id="3218.A0A2K1IDQ3"/>
<dbReference type="PaxDb" id="3218-PP1S340_6V6.1"/>
<organism evidence="6">
    <name type="scientific">Physcomitrium patens</name>
    <name type="common">Spreading-leaved earth moss</name>
    <name type="synonym">Physcomitrella patens</name>
    <dbReference type="NCBI Taxonomy" id="3218"/>
    <lineage>
        <taxon>Eukaryota</taxon>
        <taxon>Viridiplantae</taxon>
        <taxon>Streptophyta</taxon>
        <taxon>Embryophyta</taxon>
        <taxon>Bryophyta</taxon>
        <taxon>Bryophytina</taxon>
        <taxon>Bryopsida</taxon>
        <taxon>Funariidae</taxon>
        <taxon>Funariales</taxon>
        <taxon>Funariaceae</taxon>
        <taxon>Physcomitrium</taxon>
    </lineage>
</organism>
<dbReference type="GeneID" id="112277114"/>
<feature type="chain" id="PRO_5043157914" evidence="5">
    <location>
        <begin position="23"/>
        <end position="97"/>
    </location>
</feature>
<dbReference type="PANTHER" id="PTHR33136:SF6">
    <property type="entry name" value="PROTEIN RALF-LIKE 34"/>
    <property type="match status" value="1"/>
</dbReference>
<evidence type="ECO:0000256" key="3">
    <source>
        <dbReference type="ARBA" id="ARBA00022729"/>
    </source>
</evidence>
<reference evidence="6 8" key="2">
    <citation type="journal article" date="2018" name="Plant J.">
        <title>The Physcomitrella patens chromosome-scale assembly reveals moss genome structure and evolution.</title>
        <authorList>
            <person name="Lang D."/>
            <person name="Ullrich K.K."/>
            <person name="Murat F."/>
            <person name="Fuchs J."/>
            <person name="Jenkins J."/>
            <person name="Haas F.B."/>
            <person name="Piednoel M."/>
            <person name="Gundlach H."/>
            <person name="Van Bel M."/>
            <person name="Meyberg R."/>
            <person name="Vives C."/>
            <person name="Morata J."/>
            <person name="Symeonidi A."/>
            <person name="Hiss M."/>
            <person name="Muchero W."/>
            <person name="Kamisugi Y."/>
            <person name="Saleh O."/>
            <person name="Blanc G."/>
            <person name="Decker E.L."/>
            <person name="van Gessel N."/>
            <person name="Grimwood J."/>
            <person name="Hayes R.D."/>
            <person name="Graham S.W."/>
            <person name="Gunter L.E."/>
            <person name="McDaniel S.F."/>
            <person name="Hoernstein S.N.W."/>
            <person name="Larsson A."/>
            <person name="Li F.W."/>
            <person name="Perroud P.F."/>
            <person name="Phillips J."/>
            <person name="Ranjan P."/>
            <person name="Rokshar D.S."/>
            <person name="Rothfels C.J."/>
            <person name="Schneider L."/>
            <person name="Shu S."/>
            <person name="Stevenson D.W."/>
            <person name="Thummler F."/>
            <person name="Tillich M."/>
            <person name="Villarreal Aguilar J.C."/>
            <person name="Widiez T."/>
            <person name="Wong G.K."/>
            <person name="Wymore A."/>
            <person name="Zhang Y."/>
            <person name="Zimmer A.D."/>
            <person name="Quatrano R.S."/>
            <person name="Mayer K.F.X."/>
            <person name="Goodstein D."/>
            <person name="Casacuberta J.M."/>
            <person name="Vandepoele K."/>
            <person name="Reski R."/>
            <person name="Cuming A.C."/>
            <person name="Tuskan G.A."/>
            <person name="Maumus F."/>
            <person name="Salse J."/>
            <person name="Schmutz J."/>
            <person name="Rensing S.A."/>
        </authorList>
    </citation>
    <scope>NUCLEOTIDE SEQUENCE [LARGE SCALE GENOMIC DNA]</scope>
    <source>
        <strain evidence="7 8">cv. Gransden 2004</strain>
    </source>
</reference>
<comment type="similarity">
    <text evidence="1">Belongs to the plant rapid alkalinization factor (RALF) family.</text>
</comment>
<keyword evidence="3 5" id="KW-0732">Signal</keyword>
<dbReference type="Proteomes" id="UP000006727">
    <property type="component" value="Chromosome 25"/>
</dbReference>
<gene>
    <name evidence="7" type="primary">LOC112277114</name>
    <name evidence="6" type="ORF">PHYPA_029560</name>
</gene>
<accession>A0A2K1IDQ3</accession>
<evidence type="ECO:0000256" key="2">
    <source>
        <dbReference type="ARBA" id="ARBA00022702"/>
    </source>
</evidence>
<dbReference type="Pfam" id="PF05498">
    <property type="entry name" value="RALF"/>
    <property type="match status" value="1"/>
</dbReference>
<sequence length="97" mass="10378">MAVWRSVLVVALMGLLVMGIQAEQQLGFSPGAIYPDAHRVLAAAPNYYISYGSLNADRAPCPASSSGRSYYTTNCQSSGTPQPYVRSCSQITRCARG</sequence>
<dbReference type="PANTHER" id="PTHR33136">
    <property type="entry name" value="RAPID ALKALINIZATION FACTOR-LIKE"/>
    <property type="match status" value="1"/>
</dbReference>
<dbReference type="EnsemblPlants" id="Pp3c25_4180V3.1">
    <property type="protein sequence ID" value="PAC:32979778.CDS.1"/>
    <property type="gene ID" value="Pp3c25_4180"/>
</dbReference>
<name>A0A2K1IDQ3_PHYPA</name>
<feature type="signal peptide" evidence="5">
    <location>
        <begin position="1"/>
        <end position="22"/>
    </location>
</feature>
<dbReference type="Gramene" id="Pp3c25_4180V3.2">
    <property type="protein sequence ID" value="PAC:32979779.CDS.1"/>
    <property type="gene ID" value="Pp3c25_4180"/>
</dbReference>
<evidence type="ECO:0000313" key="8">
    <source>
        <dbReference type="Proteomes" id="UP000006727"/>
    </source>
</evidence>
<evidence type="ECO:0000256" key="5">
    <source>
        <dbReference type="SAM" id="SignalP"/>
    </source>
</evidence>
<dbReference type="OrthoDB" id="1931174at2759"/>
<dbReference type="Gramene" id="Pp3c25_4180V3.1">
    <property type="protein sequence ID" value="PAC:32979778.CDS.1"/>
    <property type="gene ID" value="Pp3c25_4180"/>
</dbReference>
<keyword evidence="4" id="KW-1015">Disulfide bond</keyword>
<dbReference type="RefSeq" id="XP_024364863.1">
    <property type="nucleotide sequence ID" value="XM_024509095.2"/>
</dbReference>
<evidence type="ECO:0000313" key="6">
    <source>
        <dbReference type="EMBL" id="PNR27408.1"/>
    </source>
</evidence>
<dbReference type="InterPro" id="IPR008801">
    <property type="entry name" value="RALF"/>
</dbReference>